<evidence type="ECO:0000313" key="8">
    <source>
        <dbReference type="EMBL" id="SVA26442.1"/>
    </source>
</evidence>
<evidence type="ECO:0000259" key="7">
    <source>
        <dbReference type="Pfam" id="PF02668"/>
    </source>
</evidence>
<proteinExistence type="inferred from homology"/>
<evidence type="ECO:0000256" key="6">
    <source>
        <dbReference type="SAM" id="MobiDB-lite"/>
    </source>
</evidence>
<organism evidence="8">
    <name type="scientific">marine metagenome</name>
    <dbReference type="NCBI Taxonomy" id="408172"/>
    <lineage>
        <taxon>unclassified sequences</taxon>
        <taxon>metagenomes</taxon>
        <taxon>ecological metagenomes</taxon>
    </lineage>
</organism>
<accession>A0A381UDZ9</accession>
<dbReference type="EMBL" id="UINC01006256">
    <property type="protein sequence ID" value="SVA26442.1"/>
    <property type="molecule type" value="Genomic_DNA"/>
</dbReference>
<sequence length="371" mass="42269">VSEPQDSQLADNPLYLRQKERADANKPPSRNSPLGAVAQSRFPDGTNRREMVEGILAQDEGLVEGHFGSVYYIPATVCGIDLKLEPLQPSIGTIVHGLDLATDLKEPEMVSFLRELWLQRRVIMFRDQAHLSRQQMVEFAEHFGEVGAPFGEREHIPNSPYDLNQQVKDPEIPNMLILPSDERVPNAASGWHCDATWQARPPMGSILMCREAPRIGGDTCFCDCYSMWEGLPLETKQRIEGLTAVHVGGVGHQMDGKTPVAIHPVARTHPETGHTTLYVQQGFVRRFAEEHEITDDEEKSLLLQMKMQEGRPEYSCRFRWEEGSLAMWDNRAVLHTASGDFWPHRRLMERLTILDFDSSRRKPYYTKQHDD</sequence>
<reference evidence="8" key="1">
    <citation type="submission" date="2018-05" db="EMBL/GenBank/DDBJ databases">
        <authorList>
            <person name="Lanie J.A."/>
            <person name="Ng W.-L."/>
            <person name="Kazmierczak K.M."/>
            <person name="Andrzejewski T.M."/>
            <person name="Davidsen T.M."/>
            <person name="Wayne K.J."/>
            <person name="Tettelin H."/>
            <person name="Glass J.I."/>
            <person name="Rusch D."/>
            <person name="Podicherti R."/>
            <person name="Tsui H.-C.T."/>
            <person name="Winkler M.E."/>
        </authorList>
    </citation>
    <scope>NUCLEOTIDE SEQUENCE</scope>
</reference>
<dbReference type="GO" id="GO:0046872">
    <property type="term" value="F:metal ion binding"/>
    <property type="evidence" value="ECO:0007669"/>
    <property type="project" value="UniProtKB-KW"/>
</dbReference>
<keyword evidence="4" id="KW-0560">Oxidoreductase</keyword>
<evidence type="ECO:0000256" key="3">
    <source>
        <dbReference type="ARBA" id="ARBA00022964"/>
    </source>
</evidence>
<protein>
    <recommendedName>
        <fullName evidence="7">TauD/TfdA-like domain-containing protein</fullName>
    </recommendedName>
</protein>
<gene>
    <name evidence="8" type="ORF">METZ01_LOCUS79296</name>
</gene>
<dbReference type="AlphaFoldDB" id="A0A381UDZ9"/>
<dbReference type="PANTHER" id="PTHR30468:SF1">
    <property type="entry name" value="ALPHA-KETOGLUTARATE-DEPENDENT SULFONATE DIOXYGENASE"/>
    <property type="match status" value="1"/>
</dbReference>
<dbReference type="InterPro" id="IPR003819">
    <property type="entry name" value="TauD/TfdA-like"/>
</dbReference>
<dbReference type="SUPFAM" id="SSF51197">
    <property type="entry name" value="Clavaminate synthase-like"/>
    <property type="match status" value="1"/>
</dbReference>
<evidence type="ECO:0000256" key="1">
    <source>
        <dbReference type="ARBA" id="ARBA00005896"/>
    </source>
</evidence>
<feature type="compositionally biased region" description="Polar residues" evidence="6">
    <location>
        <begin position="1"/>
        <end position="10"/>
    </location>
</feature>
<feature type="region of interest" description="Disordered" evidence="6">
    <location>
        <begin position="1"/>
        <end position="43"/>
    </location>
</feature>
<feature type="non-terminal residue" evidence="8">
    <location>
        <position position="1"/>
    </location>
</feature>
<dbReference type="PANTHER" id="PTHR30468">
    <property type="entry name" value="ALPHA-KETOGLUTARATE-DEPENDENT SULFONATE DIOXYGENASE"/>
    <property type="match status" value="1"/>
</dbReference>
<name>A0A381UDZ9_9ZZZZ</name>
<dbReference type="InterPro" id="IPR051323">
    <property type="entry name" value="AtsK-like"/>
</dbReference>
<dbReference type="GO" id="GO:0016706">
    <property type="term" value="F:2-oxoglutarate-dependent dioxygenase activity"/>
    <property type="evidence" value="ECO:0007669"/>
    <property type="project" value="TreeGrafter"/>
</dbReference>
<dbReference type="InterPro" id="IPR042098">
    <property type="entry name" value="TauD-like_sf"/>
</dbReference>
<keyword evidence="2" id="KW-0479">Metal-binding</keyword>
<evidence type="ECO:0000256" key="4">
    <source>
        <dbReference type="ARBA" id="ARBA00023002"/>
    </source>
</evidence>
<evidence type="ECO:0000256" key="2">
    <source>
        <dbReference type="ARBA" id="ARBA00022723"/>
    </source>
</evidence>
<dbReference type="GO" id="GO:0005737">
    <property type="term" value="C:cytoplasm"/>
    <property type="evidence" value="ECO:0007669"/>
    <property type="project" value="TreeGrafter"/>
</dbReference>
<keyword evidence="5" id="KW-0408">Iron</keyword>
<evidence type="ECO:0000256" key="5">
    <source>
        <dbReference type="ARBA" id="ARBA00023004"/>
    </source>
</evidence>
<dbReference type="Pfam" id="PF02668">
    <property type="entry name" value="TauD"/>
    <property type="match status" value="1"/>
</dbReference>
<keyword evidence="3" id="KW-0223">Dioxygenase</keyword>
<dbReference type="Gene3D" id="3.60.130.10">
    <property type="entry name" value="Clavaminate synthase-like"/>
    <property type="match status" value="1"/>
</dbReference>
<feature type="domain" description="TauD/TfdA-like" evidence="7">
    <location>
        <begin position="84"/>
        <end position="352"/>
    </location>
</feature>
<comment type="similarity">
    <text evidence="1">Belongs to the TfdA dioxygenase family.</text>
</comment>